<protein>
    <submittedName>
        <fullName evidence="2">Uncharacterized protein</fullName>
    </submittedName>
</protein>
<evidence type="ECO:0000256" key="1">
    <source>
        <dbReference type="SAM" id="Phobius"/>
    </source>
</evidence>
<gene>
    <name evidence="2" type="ORF">H8S20_12785</name>
</gene>
<name>A0ABR7DEG3_9CLOT</name>
<keyword evidence="1" id="KW-0812">Transmembrane</keyword>
<organism evidence="2 3">
    <name type="scientific">Clostridium hominis</name>
    <dbReference type="NCBI Taxonomy" id="2763036"/>
    <lineage>
        <taxon>Bacteria</taxon>
        <taxon>Bacillati</taxon>
        <taxon>Bacillota</taxon>
        <taxon>Clostridia</taxon>
        <taxon>Eubacteriales</taxon>
        <taxon>Clostridiaceae</taxon>
        <taxon>Clostridium</taxon>
    </lineage>
</organism>
<keyword evidence="1" id="KW-1133">Transmembrane helix</keyword>
<feature type="transmembrane region" description="Helical" evidence="1">
    <location>
        <begin position="72"/>
        <end position="91"/>
    </location>
</feature>
<evidence type="ECO:0000313" key="2">
    <source>
        <dbReference type="EMBL" id="MBC5629758.1"/>
    </source>
</evidence>
<accession>A0ABR7DEG3</accession>
<reference evidence="2 3" key="1">
    <citation type="submission" date="2020-08" db="EMBL/GenBank/DDBJ databases">
        <title>Genome public.</title>
        <authorList>
            <person name="Liu C."/>
            <person name="Sun Q."/>
        </authorList>
    </citation>
    <scope>NUCLEOTIDE SEQUENCE [LARGE SCALE GENOMIC DNA]</scope>
    <source>
        <strain evidence="2 3">NSJ-6</strain>
    </source>
</reference>
<keyword evidence="1" id="KW-0472">Membrane</keyword>
<feature type="non-terminal residue" evidence="2">
    <location>
        <position position="124"/>
    </location>
</feature>
<proteinExistence type="predicted"/>
<dbReference type="EMBL" id="JACOOO010000029">
    <property type="protein sequence ID" value="MBC5629758.1"/>
    <property type="molecule type" value="Genomic_DNA"/>
</dbReference>
<feature type="transmembrane region" description="Helical" evidence="1">
    <location>
        <begin position="37"/>
        <end position="57"/>
    </location>
</feature>
<evidence type="ECO:0000313" key="3">
    <source>
        <dbReference type="Proteomes" id="UP000596929"/>
    </source>
</evidence>
<comment type="caution">
    <text evidence="2">The sequence shown here is derived from an EMBL/GenBank/DDBJ whole genome shotgun (WGS) entry which is preliminary data.</text>
</comment>
<feature type="transmembrane region" description="Helical" evidence="1">
    <location>
        <begin position="6"/>
        <end position="25"/>
    </location>
</feature>
<dbReference type="RefSeq" id="WP_186860374.1">
    <property type="nucleotide sequence ID" value="NZ_JACOOO010000029.1"/>
</dbReference>
<keyword evidence="3" id="KW-1185">Reference proteome</keyword>
<sequence length="124" mass="14254">MRFLLIGDYLIVSIILLLILICIFIKEGLVRILITTLYSFKFYMLSIILVCTLNKLFLGEAPFMDMLEVGKVNYIGIIINIILSIGIYLAFEYLNSKQISLESFEIKFGIFNNTKLNMIVKLSL</sequence>
<dbReference type="Proteomes" id="UP000596929">
    <property type="component" value="Unassembled WGS sequence"/>
</dbReference>